<feature type="compositionally biased region" description="Basic residues" evidence="1">
    <location>
        <begin position="17"/>
        <end position="27"/>
    </location>
</feature>
<gene>
    <name evidence="2" type="ORF">AJ80_08831</name>
</gene>
<feature type="compositionally biased region" description="Basic and acidic residues" evidence="1">
    <location>
        <begin position="102"/>
        <end position="118"/>
    </location>
</feature>
<evidence type="ECO:0000313" key="2">
    <source>
        <dbReference type="EMBL" id="PGH02619.1"/>
    </source>
</evidence>
<reference evidence="2 3" key="1">
    <citation type="submission" date="2017-10" db="EMBL/GenBank/DDBJ databases">
        <title>Comparative genomics in systemic dimorphic fungi from Ajellomycetaceae.</title>
        <authorList>
            <person name="Munoz J.F."/>
            <person name="Mcewen J.G."/>
            <person name="Clay O.K."/>
            <person name="Cuomo C.A."/>
        </authorList>
    </citation>
    <scope>NUCLEOTIDE SEQUENCE [LARGE SCALE GENOMIC DNA]</scope>
    <source>
        <strain evidence="2 3">UAMH7299</strain>
    </source>
</reference>
<evidence type="ECO:0000256" key="1">
    <source>
        <dbReference type="SAM" id="MobiDB-lite"/>
    </source>
</evidence>
<feature type="compositionally biased region" description="Gly residues" evidence="1">
    <location>
        <begin position="89"/>
        <end position="101"/>
    </location>
</feature>
<feature type="region of interest" description="Disordered" evidence="1">
    <location>
        <begin position="1"/>
        <end position="150"/>
    </location>
</feature>
<accession>A0A2B7X151</accession>
<protein>
    <submittedName>
        <fullName evidence="2">Uncharacterized protein</fullName>
    </submittedName>
</protein>
<feature type="compositionally biased region" description="Polar residues" evidence="1">
    <location>
        <begin position="28"/>
        <end position="41"/>
    </location>
</feature>
<feature type="non-terminal residue" evidence="2">
    <location>
        <position position="184"/>
    </location>
</feature>
<organism evidence="2 3">
    <name type="scientific">Polytolypa hystricis (strain UAMH7299)</name>
    <dbReference type="NCBI Taxonomy" id="1447883"/>
    <lineage>
        <taxon>Eukaryota</taxon>
        <taxon>Fungi</taxon>
        <taxon>Dikarya</taxon>
        <taxon>Ascomycota</taxon>
        <taxon>Pezizomycotina</taxon>
        <taxon>Eurotiomycetes</taxon>
        <taxon>Eurotiomycetidae</taxon>
        <taxon>Onygenales</taxon>
        <taxon>Onygenales incertae sedis</taxon>
        <taxon>Polytolypa</taxon>
    </lineage>
</organism>
<evidence type="ECO:0000313" key="3">
    <source>
        <dbReference type="Proteomes" id="UP000224634"/>
    </source>
</evidence>
<dbReference type="AlphaFoldDB" id="A0A2B7X151"/>
<keyword evidence="3" id="KW-1185">Reference proteome</keyword>
<comment type="caution">
    <text evidence="2">The sequence shown here is derived from an EMBL/GenBank/DDBJ whole genome shotgun (WGS) entry which is preliminary data.</text>
</comment>
<name>A0A2B7X151_POLH7</name>
<dbReference type="EMBL" id="PDNA01000221">
    <property type="protein sequence ID" value="PGH02619.1"/>
    <property type="molecule type" value="Genomic_DNA"/>
</dbReference>
<dbReference type="Proteomes" id="UP000224634">
    <property type="component" value="Unassembled WGS sequence"/>
</dbReference>
<proteinExistence type="predicted"/>
<sequence>MRRERGETTACGGSRDQHRRRAGRHRQTQSAGGNVSSSSPAIRQRPTPSGKIRRKNKKAEHQYRGFRVRASPGGSRDGSPKTGHKERGVGSGSEKGGNEGGWGRRDEQCDWPSRKKTGDSSARWRTGVRARTREGEAVKVGRRRGGKKDEEVRAPWRVIEAIYIAATDEVGRSAERRDATPCPN</sequence>